<dbReference type="PANTHER" id="PTHR35020:SF2">
    <property type="entry name" value="N-ACETYLGLUCOSAMINE-INDUCED PROTEIN 1"/>
    <property type="match status" value="1"/>
</dbReference>
<name>A0A9W8A3D5_9FUNG</name>
<organism evidence="1 2">
    <name type="scientific">Tieghemiomyces parasiticus</name>
    <dbReference type="NCBI Taxonomy" id="78921"/>
    <lineage>
        <taxon>Eukaryota</taxon>
        <taxon>Fungi</taxon>
        <taxon>Fungi incertae sedis</taxon>
        <taxon>Zoopagomycota</taxon>
        <taxon>Kickxellomycotina</taxon>
        <taxon>Dimargaritomycetes</taxon>
        <taxon>Dimargaritales</taxon>
        <taxon>Dimargaritaceae</taxon>
        <taxon>Tieghemiomyces</taxon>
    </lineage>
</organism>
<dbReference type="EMBL" id="JANBPT010000495">
    <property type="protein sequence ID" value="KAJ1918740.1"/>
    <property type="molecule type" value="Genomic_DNA"/>
</dbReference>
<dbReference type="GO" id="GO:0006044">
    <property type="term" value="P:N-acetylglucosamine metabolic process"/>
    <property type="evidence" value="ECO:0007669"/>
    <property type="project" value="TreeGrafter"/>
</dbReference>
<dbReference type="AlphaFoldDB" id="A0A9W8A3D5"/>
<comment type="caution">
    <text evidence="1">The sequence shown here is derived from an EMBL/GenBank/DDBJ whole genome shotgun (WGS) entry which is preliminary data.</text>
</comment>
<dbReference type="InterPro" id="IPR022036">
    <property type="entry name" value="DUF3605"/>
</dbReference>
<dbReference type="OrthoDB" id="498286at2759"/>
<reference evidence="1" key="1">
    <citation type="submission" date="2022-07" db="EMBL/GenBank/DDBJ databases">
        <title>Phylogenomic reconstructions and comparative analyses of Kickxellomycotina fungi.</title>
        <authorList>
            <person name="Reynolds N.K."/>
            <person name="Stajich J.E."/>
            <person name="Barry K."/>
            <person name="Grigoriev I.V."/>
            <person name="Crous P."/>
            <person name="Smith M.E."/>
        </authorList>
    </citation>
    <scope>NUCLEOTIDE SEQUENCE</scope>
    <source>
        <strain evidence="1">RSA 861</strain>
    </source>
</reference>
<dbReference type="Pfam" id="PF12239">
    <property type="entry name" value="DUF3605"/>
    <property type="match status" value="1"/>
</dbReference>
<proteinExistence type="predicted"/>
<protein>
    <submittedName>
        <fullName evidence="1">Uncharacterized protein</fullName>
    </submittedName>
</protein>
<evidence type="ECO:0000313" key="1">
    <source>
        <dbReference type="EMBL" id="KAJ1918740.1"/>
    </source>
</evidence>
<keyword evidence="2" id="KW-1185">Reference proteome</keyword>
<evidence type="ECO:0000313" key="2">
    <source>
        <dbReference type="Proteomes" id="UP001150569"/>
    </source>
</evidence>
<dbReference type="GO" id="GO:0005737">
    <property type="term" value="C:cytoplasm"/>
    <property type="evidence" value="ECO:0007669"/>
    <property type="project" value="TreeGrafter"/>
</dbReference>
<dbReference type="Proteomes" id="UP001150569">
    <property type="component" value="Unassembled WGS sequence"/>
</dbReference>
<accession>A0A9W8A3D5</accession>
<sequence>MTVEMPPPAGTLVAHPGPTTLRAKSLKPVLKSWPELKAIVESGRLELLRRTPANQAYYEKRRKEINQTYGSMTRYIVEKLLGWSIAEQEPSSLEDRLAEARSSTIRDMPDSPLPADSFDPSLARLLPNDFPYAIEPTVSHYVLWYKNPLQRSPEVDQYLERAFPDHDLLFFINPPHLQSVRTISHGHLFVRPRHANSPQVSRI</sequence>
<dbReference type="PANTHER" id="PTHR35020">
    <property type="entry name" value="N-ACETYLGLUCOSAMINE-INDUCED PROTEIN 1"/>
    <property type="match status" value="1"/>
</dbReference>
<gene>
    <name evidence="1" type="ORF">IWQ60_007427</name>
</gene>